<protein>
    <recommendedName>
        <fullName evidence="3">Adenylate kinase</fullName>
    </recommendedName>
</protein>
<dbReference type="RefSeq" id="WP_203383135.1">
    <property type="nucleotide sequence ID" value="NZ_JAENHP010000028.1"/>
</dbReference>
<reference evidence="1 2" key="1">
    <citation type="submission" date="2021-01" db="EMBL/GenBank/DDBJ databases">
        <title>Actinoplanes sp. nov. LDG1-06 isolated from lichen.</title>
        <authorList>
            <person name="Saeng-In P."/>
            <person name="Phongsopitanun W."/>
            <person name="Kanchanasin P."/>
            <person name="Yuki M."/>
            <person name="Kudo T."/>
            <person name="Ohkuma M."/>
            <person name="Tanasupawat S."/>
        </authorList>
    </citation>
    <scope>NUCLEOTIDE SEQUENCE [LARGE SCALE GENOMIC DNA]</scope>
    <source>
        <strain evidence="1 2">LDG1-06</strain>
    </source>
</reference>
<organism evidence="1 2">
    <name type="scientific">Paractinoplanes ovalisporus</name>
    <dbReference type="NCBI Taxonomy" id="2810368"/>
    <lineage>
        <taxon>Bacteria</taxon>
        <taxon>Bacillati</taxon>
        <taxon>Actinomycetota</taxon>
        <taxon>Actinomycetes</taxon>
        <taxon>Micromonosporales</taxon>
        <taxon>Micromonosporaceae</taxon>
        <taxon>Paractinoplanes</taxon>
    </lineage>
</organism>
<dbReference type="EMBL" id="JAENHP010000028">
    <property type="protein sequence ID" value="MBM2622787.1"/>
    <property type="molecule type" value="Genomic_DNA"/>
</dbReference>
<dbReference type="Proteomes" id="UP000632138">
    <property type="component" value="Unassembled WGS sequence"/>
</dbReference>
<dbReference type="PANTHER" id="PTHR37816:SF1">
    <property type="entry name" value="TOXIN"/>
    <property type="match status" value="1"/>
</dbReference>
<proteinExistence type="predicted"/>
<comment type="caution">
    <text evidence="1">The sequence shown here is derived from an EMBL/GenBank/DDBJ whole genome shotgun (WGS) entry which is preliminary data.</text>
</comment>
<dbReference type="PANTHER" id="PTHR37816">
    <property type="entry name" value="YALI0E33011P"/>
    <property type="match status" value="1"/>
</dbReference>
<evidence type="ECO:0000313" key="1">
    <source>
        <dbReference type="EMBL" id="MBM2622787.1"/>
    </source>
</evidence>
<accession>A0ABS2ASC8</accession>
<dbReference type="Gene3D" id="3.40.50.300">
    <property type="entry name" value="P-loop containing nucleotide triphosphate hydrolases"/>
    <property type="match status" value="1"/>
</dbReference>
<sequence>MAAAVARVLILGGPGSGKTTLARTVAADLRLPHTELDRIAYDPPADRDEAPFWQWTRSPDASRWERASALAATGRWVTDGLYAGWTTPLRDAADVIIWLDLPATTSLWRVLKRAVRHRWQGGSDWDLRSVRRVARGARDFRRRPAATTDQLRDRDGANGTRTLEAFLDGAGDRVIRCRSAREVRRVTDEFGPPAESPPGQ</sequence>
<keyword evidence="2" id="KW-1185">Reference proteome</keyword>
<name>A0ABS2ASC8_9ACTN</name>
<evidence type="ECO:0000313" key="2">
    <source>
        <dbReference type="Proteomes" id="UP000632138"/>
    </source>
</evidence>
<dbReference type="InterPro" id="IPR052922">
    <property type="entry name" value="Cytidylate_Kinase-2"/>
</dbReference>
<evidence type="ECO:0008006" key="3">
    <source>
        <dbReference type="Google" id="ProtNLM"/>
    </source>
</evidence>
<dbReference type="InterPro" id="IPR027417">
    <property type="entry name" value="P-loop_NTPase"/>
</dbReference>
<dbReference type="SUPFAM" id="SSF52540">
    <property type="entry name" value="P-loop containing nucleoside triphosphate hydrolases"/>
    <property type="match status" value="1"/>
</dbReference>
<gene>
    <name evidence="1" type="ORF">JIG36_45535</name>
</gene>